<feature type="domain" description="PAC" evidence="7">
    <location>
        <begin position="212"/>
        <end position="264"/>
    </location>
</feature>
<proteinExistence type="predicted"/>
<feature type="domain" description="PAC" evidence="7">
    <location>
        <begin position="751"/>
        <end position="803"/>
    </location>
</feature>
<accession>E0TBC7</accession>
<dbReference type="PROSITE" id="PS50113">
    <property type="entry name" value="PAC"/>
    <property type="match status" value="2"/>
</dbReference>
<dbReference type="InterPro" id="IPR004358">
    <property type="entry name" value="Sig_transdc_His_kin-like_C"/>
</dbReference>
<keyword evidence="3" id="KW-0597">Phosphoprotein</keyword>
<dbReference type="Gene3D" id="2.10.70.100">
    <property type="match status" value="1"/>
</dbReference>
<dbReference type="PROSITE" id="PS50109">
    <property type="entry name" value="HIS_KIN"/>
    <property type="match status" value="1"/>
</dbReference>
<dbReference type="CDD" id="cd00130">
    <property type="entry name" value="PAS"/>
    <property type="match status" value="3"/>
</dbReference>
<name>E0TBC7_PARBH</name>
<dbReference type="CDD" id="cd00075">
    <property type="entry name" value="HATPase"/>
    <property type="match status" value="1"/>
</dbReference>
<keyword evidence="9" id="KW-1185">Reference proteome</keyword>
<dbReference type="SMART" id="SM00387">
    <property type="entry name" value="HATPase_c"/>
    <property type="match status" value="1"/>
</dbReference>
<dbReference type="Gene3D" id="1.10.287.130">
    <property type="match status" value="1"/>
</dbReference>
<dbReference type="NCBIfam" id="TIGR00229">
    <property type="entry name" value="sensory_box"/>
    <property type="match status" value="1"/>
</dbReference>
<dbReference type="SUPFAM" id="SSF55785">
    <property type="entry name" value="PYP-like sensor domain (PAS domain)"/>
    <property type="match status" value="4"/>
</dbReference>
<feature type="domain" description="Histidine kinase" evidence="6">
    <location>
        <begin position="821"/>
        <end position="1034"/>
    </location>
</feature>
<dbReference type="SMART" id="SM00091">
    <property type="entry name" value="PAS"/>
    <property type="match status" value="4"/>
</dbReference>
<keyword evidence="5 8" id="KW-0418">Kinase</keyword>
<dbReference type="InterPro" id="IPR029016">
    <property type="entry name" value="GAF-like_dom_sf"/>
</dbReference>
<evidence type="ECO:0000313" key="9">
    <source>
        <dbReference type="Proteomes" id="UP000001302"/>
    </source>
</evidence>
<dbReference type="SUPFAM" id="SSF55781">
    <property type="entry name" value="GAF domain-like"/>
    <property type="match status" value="1"/>
</dbReference>
<dbReference type="Pfam" id="PF01590">
    <property type="entry name" value="GAF"/>
    <property type="match status" value="1"/>
</dbReference>
<protein>
    <recommendedName>
        <fullName evidence="2">histidine kinase</fullName>
        <ecNumber evidence="2">2.7.13.3</ecNumber>
    </recommendedName>
</protein>
<dbReference type="HOGENOM" id="CLU_298926_0_0_5"/>
<dbReference type="InterPro" id="IPR035965">
    <property type="entry name" value="PAS-like_dom_sf"/>
</dbReference>
<dbReference type="EC" id="2.7.13.3" evidence="2"/>
<dbReference type="InterPro" id="IPR003018">
    <property type="entry name" value="GAF"/>
</dbReference>
<dbReference type="CDD" id="cd00082">
    <property type="entry name" value="HisKA"/>
    <property type="match status" value="1"/>
</dbReference>
<dbReference type="InterPro" id="IPR000014">
    <property type="entry name" value="PAS"/>
</dbReference>
<dbReference type="SMART" id="SM00388">
    <property type="entry name" value="HisKA"/>
    <property type="match status" value="1"/>
</dbReference>
<dbReference type="eggNOG" id="COG2203">
    <property type="taxonomic scope" value="Bacteria"/>
</dbReference>
<dbReference type="EMBL" id="CP002156">
    <property type="protein sequence ID" value="ADM08331.1"/>
    <property type="molecule type" value="Genomic_DNA"/>
</dbReference>
<dbReference type="AlphaFoldDB" id="E0TBC7"/>
<dbReference type="InterPro" id="IPR052162">
    <property type="entry name" value="Sensor_kinase/Photoreceptor"/>
</dbReference>
<dbReference type="Proteomes" id="UP000001302">
    <property type="component" value="Chromosome"/>
</dbReference>
<dbReference type="SUPFAM" id="SSF47384">
    <property type="entry name" value="Homodimeric domain of signal transducing histidine kinase"/>
    <property type="match status" value="1"/>
</dbReference>
<dbReference type="PANTHER" id="PTHR43304">
    <property type="entry name" value="PHYTOCHROME-LIKE PROTEIN CPH1"/>
    <property type="match status" value="1"/>
</dbReference>
<evidence type="ECO:0000256" key="4">
    <source>
        <dbReference type="ARBA" id="ARBA00022679"/>
    </source>
</evidence>
<dbReference type="Pfam" id="PF08447">
    <property type="entry name" value="PAS_3"/>
    <property type="match status" value="3"/>
</dbReference>
<dbReference type="Pfam" id="PF02518">
    <property type="entry name" value="HATPase_c"/>
    <property type="match status" value="1"/>
</dbReference>
<reference evidence="8 9" key="2">
    <citation type="journal article" date="2011" name="J. Bacteriol.">
        <title>Complete genome sequence of strain HTCC2503T of Parvularcula bermudensis, the type species of the order "Parvularculales" in the class Alphaproteobacteria.</title>
        <authorList>
            <person name="Oh H.M."/>
            <person name="Kang I."/>
            <person name="Vergin K.L."/>
            <person name="Kang D."/>
            <person name="Rhee K.H."/>
            <person name="Giovannoni S.J."/>
            <person name="Cho J.C."/>
        </authorList>
    </citation>
    <scope>NUCLEOTIDE SEQUENCE [LARGE SCALE GENOMIC DNA]</scope>
    <source>
        <strain evidence="9">ATCC BAA-594 / HTCC2503 / KCTC 12087</strain>
    </source>
</reference>
<dbReference type="Gene3D" id="3.30.450.40">
    <property type="match status" value="1"/>
</dbReference>
<keyword evidence="4" id="KW-0808">Transferase</keyword>
<evidence type="ECO:0000256" key="1">
    <source>
        <dbReference type="ARBA" id="ARBA00000085"/>
    </source>
</evidence>
<dbReference type="SMART" id="SM00086">
    <property type="entry name" value="PAC"/>
    <property type="match status" value="5"/>
</dbReference>
<dbReference type="SMART" id="SM00065">
    <property type="entry name" value="GAF"/>
    <property type="match status" value="1"/>
</dbReference>
<dbReference type="InterPro" id="IPR003594">
    <property type="entry name" value="HATPase_dom"/>
</dbReference>
<dbReference type="InterPro" id="IPR000700">
    <property type="entry name" value="PAS-assoc_C"/>
</dbReference>
<organism evidence="8 9">
    <name type="scientific">Parvularcula bermudensis (strain ATCC BAA-594 / HTCC2503 / KCTC 12087)</name>
    <dbReference type="NCBI Taxonomy" id="314260"/>
    <lineage>
        <taxon>Bacteria</taxon>
        <taxon>Pseudomonadati</taxon>
        <taxon>Pseudomonadota</taxon>
        <taxon>Alphaproteobacteria</taxon>
        <taxon>Parvularculales</taxon>
        <taxon>Parvularculaceae</taxon>
        <taxon>Parvularcula</taxon>
    </lineage>
</organism>
<dbReference type="InterPro" id="IPR001610">
    <property type="entry name" value="PAC"/>
</dbReference>
<evidence type="ECO:0000259" key="6">
    <source>
        <dbReference type="PROSITE" id="PS50109"/>
    </source>
</evidence>
<dbReference type="STRING" id="314260.PB2503_01257"/>
<sequence>MSNTVVDFGQWLSEHNQSERSLPRCAVLHCTADCDQVLAAGNWLDLIGHDLKLGLSLTEFCSRYVHEEDGAILQQLAGEGKKSCGRVVRLRQQDGRWRPLHTTATTLKPSEEGMPAVLSFAFVETVVDKSVIDDLSLQRRLLELVEKYSRVGHWHVDLQSGSVFWSDEVCRIHGVPPGYHPSLSEGIDFYHPEDRDRVDAYVREAQRKGKPFAFDLRIIRRDGEVRVVRSRGICTTDAEDRATGMFGTFQDVTEDVAHQQQLKATSVLLETILDANHNGYWEWFIAEEVEETSDQFWRLIGYGGEEDAARPSSWRALLDRTTLAQVDEAFADYLRHCTGKSFSVEIPFPHKEGHTVWILRQGKVVDWTPDGAPRRAVGTFTDISDEVENRRKVAWLETRFELASQAAKVGIWEVDPATHQVKWSDHLLPLLGEAPGACDPITRLHPVDRAAFDRFVDRLKMGEGEETLICRFQRTDGTYADIKLTGGRVEKEQYIVFAGTFQDVTESLRTERTKNDLWTTLKSETLDFPQKMRCLLKQASDYLGLETGIISHIDGPNYRVVEAVTTGEAIPQGSLLPFETTYCYHTYNKTEVVAYHKAGETSLQSHPCYQIHGLESYIGCALIVDGVRFGTINFSSHDARGGPFTQPERDLVALLAQWVGYEIGLHQSMEALRESQQRFELAAKGSSVGIWEFKLAQPNEIWCSEHFLENLGLPTYPRELKRTDFHDLIHPNDLEMARSALNNHLEFGQPFSIEYRLRHATKGYQWMMTTGQAQWDECGKPIRVIGSTTNINRRRLMEDEIRKRTKWLEQTNQDLDHFAYIASHDLRAPLRGMDNVAQWIEEDLENGQIDDAKGKLLLLRGRVGRMNRLLTDVLAYSRAGKLDGDPEPVDMGTMLADIATWTTEGTSARVEWGEGLPVIETIPTLIEQIFTNLIGNAIKHHDGTDPTVTVNYLDEGEQHHFIVEDDGPGVPQSVQPRIFKMFQTFGQPGTTEKSSGIGLAIVKKLVESVGGHLWILSPVTDRGSAFHVTLPKVMIQRRSTAEVH</sequence>
<dbReference type="InterPro" id="IPR003661">
    <property type="entry name" value="HisK_dim/P_dom"/>
</dbReference>
<evidence type="ECO:0000256" key="2">
    <source>
        <dbReference type="ARBA" id="ARBA00012438"/>
    </source>
</evidence>
<dbReference type="GO" id="GO:0000155">
    <property type="term" value="F:phosphorelay sensor kinase activity"/>
    <property type="evidence" value="ECO:0007669"/>
    <property type="project" value="InterPro"/>
</dbReference>
<dbReference type="InterPro" id="IPR013655">
    <property type="entry name" value="PAS_fold_3"/>
</dbReference>
<evidence type="ECO:0000313" key="8">
    <source>
        <dbReference type="EMBL" id="ADM08331.1"/>
    </source>
</evidence>
<dbReference type="OrthoDB" id="9801651at2"/>
<dbReference type="PANTHER" id="PTHR43304:SF1">
    <property type="entry name" value="PAC DOMAIN-CONTAINING PROTEIN"/>
    <property type="match status" value="1"/>
</dbReference>
<evidence type="ECO:0000256" key="5">
    <source>
        <dbReference type="ARBA" id="ARBA00022777"/>
    </source>
</evidence>
<dbReference type="PRINTS" id="PR00344">
    <property type="entry name" value="BCTRLSENSOR"/>
</dbReference>
<dbReference type="RefSeq" id="WP_013299305.1">
    <property type="nucleotide sequence ID" value="NC_014414.1"/>
</dbReference>
<dbReference type="InterPro" id="IPR005467">
    <property type="entry name" value="His_kinase_dom"/>
</dbReference>
<dbReference type="Gene3D" id="3.30.450.20">
    <property type="entry name" value="PAS domain"/>
    <property type="match status" value="4"/>
</dbReference>
<reference evidence="9" key="1">
    <citation type="submission" date="2010-08" db="EMBL/GenBank/DDBJ databases">
        <title>Genome sequence of Parvularcula bermudensis HTCC2503.</title>
        <authorList>
            <person name="Kang D.-M."/>
            <person name="Oh H.-M."/>
            <person name="Cho J.-C."/>
        </authorList>
    </citation>
    <scope>NUCLEOTIDE SEQUENCE [LARGE SCALE GENOMIC DNA]</scope>
    <source>
        <strain evidence="9">ATCC BAA-594 / HTCC2503 / KCTC 12087</strain>
    </source>
</reference>
<dbReference type="Gene3D" id="3.30.565.10">
    <property type="entry name" value="Histidine kinase-like ATPase, C-terminal domain"/>
    <property type="match status" value="1"/>
</dbReference>
<dbReference type="KEGG" id="pbr:PB2503_01257"/>
<evidence type="ECO:0000256" key="3">
    <source>
        <dbReference type="ARBA" id="ARBA00022553"/>
    </source>
</evidence>
<gene>
    <name evidence="8" type="ordered locus">PB2503_01257</name>
</gene>
<dbReference type="InterPro" id="IPR036890">
    <property type="entry name" value="HATPase_C_sf"/>
</dbReference>
<dbReference type="SUPFAM" id="SSF55874">
    <property type="entry name" value="ATPase domain of HSP90 chaperone/DNA topoisomerase II/histidine kinase"/>
    <property type="match status" value="1"/>
</dbReference>
<comment type="catalytic activity">
    <reaction evidence="1">
        <text>ATP + protein L-histidine = ADP + protein N-phospho-L-histidine.</text>
        <dbReference type="EC" id="2.7.13.3"/>
    </reaction>
</comment>
<evidence type="ECO:0000259" key="7">
    <source>
        <dbReference type="PROSITE" id="PS50113"/>
    </source>
</evidence>
<dbReference type="InterPro" id="IPR036097">
    <property type="entry name" value="HisK_dim/P_sf"/>
</dbReference>
<dbReference type="eggNOG" id="COG4251">
    <property type="taxonomic scope" value="Bacteria"/>
</dbReference>